<comment type="caution">
    <text evidence="2">The sequence shown here is derived from an EMBL/GenBank/DDBJ whole genome shotgun (WGS) entry which is preliminary data.</text>
</comment>
<feature type="compositionally biased region" description="Low complexity" evidence="1">
    <location>
        <begin position="138"/>
        <end position="150"/>
    </location>
</feature>
<feature type="compositionally biased region" description="Polar residues" evidence="1">
    <location>
        <begin position="112"/>
        <end position="121"/>
    </location>
</feature>
<dbReference type="Proteomes" id="UP000630445">
    <property type="component" value="Unassembled WGS sequence"/>
</dbReference>
<feature type="region of interest" description="Disordered" evidence="1">
    <location>
        <begin position="314"/>
        <end position="338"/>
    </location>
</feature>
<dbReference type="Proteomes" id="UP000662466">
    <property type="component" value="Unassembled WGS sequence"/>
</dbReference>
<organism evidence="2 4">
    <name type="scientific">Aspergillus hiratsukae</name>
    <dbReference type="NCBI Taxonomy" id="1194566"/>
    <lineage>
        <taxon>Eukaryota</taxon>
        <taxon>Fungi</taxon>
        <taxon>Dikarya</taxon>
        <taxon>Ascomycota</taxon>
        <taxon>Pezizomycotina</taxon>
        <taxon>Eurotiomycetes</taxon>
        <taxon>Eurotiomycetidae</taxon>
        <taxon>Eurotiales</taxon>
        <taxon>Aspergillaceae</taxon>
        <taxon>Aspergillus</taxon>
        <taxon>Aspergillus subgen. Fumigati</taxon>
    </lineage>
</organism>
<dbReference type="EMBL" id="JACBAF010002315">
    <property type="protein sequence ID" value="KAF7156008.1"/>
    <property type="molecule type" value="Genomic_DNA"/>
</dbReference>
<evidence type="ECO:0000313" key="2">
    <source>
        <dbReference type="EMBL" id="KAF7115678.1"/>
    </source>
</evidence>
<protein>
    <submittedName>
        <fullName evidence="2">Uncharacterized protein</fullName>
    </submittedName>
</protein>
<feature type="region of interest" description="Disordered" evidence="1">
    <location>
        <begin position="169"/>
        <end position="195"/>
    </location>
</feature>
<evidence type="ECO:0000256" key="1">
    <source>
        <dbReference type="SAM" id="MobiDB-lite"/>
    </source>
</evidence>
<feature type="region of interest" description="Disordered" evidence="1">
    <location>
        <begin position="107"/>
        <end position="153"/>
    </location>
</feature>
<name>A0A8H6P2Y8_9EURO</name>
<sequence length="386" mass="42718">MDSPRPRNWNQKLFATYLGGTDKEIHELRRVLTQLMSAHGKLDKGYKSKAARTELQEWIQSNLHRLPGFVQDACFNKTRMDGLMGMAYKIKNEHVHYLAARRQIPAAEPPSSIDQGSSVVHGSQRVEREDNHDVDHLPSSNPISSSNPSNAVGQQVNAVDEAGAVPVQEETVAEPASKRAKTTPTQAAPPQPPLPDLLSRNIWVLNEVDPSKHGLCSMQDLLTTPEFRKIDFIPRLIDLDFDHWLSIVEAQCGYDFTAHRLEYRPPANVVSRSLGLPPITVPLSTQSQWRGAISSQIHAEGGRDPVFYLVSQSGEDVQNPSTPPLPSPSSANTASRARPPLVVKQDVGLFGYQNGIERPGADECLAKVHTHRCKTKIQKHITKAQS</sequence>
<reference evidence="2" key="1">
    <citation type="submission" date="2020-06" db="EMBL/GenBank/DDBJ databases">
        <title>Draft genome sequences of strains closely related to Aspergillus parafelis and Aspergillus hiratsukae.</title>
        <authorList>
            <person name="Dos Santos R.A.C."/>
            <person name="Rivero-Menendez O."/>
            <person name="Steenwyk J.L."/>
            <person name="Mead M.E."/>
            <person name="Goldman G.H."/>
            <person name="Alastruey-Izquierdo A."/>
            <person name="Rokas A."/>
        </authorList>
    </citation>
    <scope>NUCLEOTIDE SEQUENCE</scope>
    <source>
        <strain evidence="2">CNM-CM5793</strain>
        <strain evidence="3">CNM-CM6106</strain>
    </source>
</reference>
<feature type="compositionally biased region" description="Basic and acidic residues" evidence="1">
    <location>
        <begin position="124"/>
        <end position="136"/>
    </location>
</feature>
<gene>
    <name evidence="2" type="ORF">CNMCM5793_002918</name>
    <name evidence="3" type="ORF">CNMCM6106_008444</name>
</gene>
<dbReference type="AlphaFoldDB" id="A0A8H6P2Y8"/>
<accession>A0A8H6P2Y8</accession>
<keyword evidence="4" id="KW-1185">Reference proteome</keyword>
<evidence type="ECO:0000313" key="4">
    <source>
        <dbReference type="Proteomes" id="UP000630445"/>
    </source>
</evidence>
<proteinExistence type="predicted"/>
<dbReference type="EMBL" id="JACBAD010002112">
    <property type="protein sequence ID" value="KAF7115678.1"/>
    <property type="molecule type" value="Genomic_DNA"/>
</dbReference>
<evidence type="ECO:0000313" key="3">
    <source>
        <dbReference type="EMBL" id="KAF7156008.1"/>
    </source>
</evidence>
<dbReference type="OrthoDB" id="4509321at2759"/>